<feature type="domain" description="AAA" evidence="5">
    <location>
        <begin position="4"/>
        <end position="187"/>
    </location>
</feature>
<dbReference type="PIRSF" id="PIRSF009320">
    <property type="entry name" value="Nuc_binding_HP_1000"/>
    <property type="match status" value="1"/>
</dbReference>
<evidence type="ECO:0000313" key="6">
    <source>
        <dbReference type="EMBL" id="SFC66159.1"/>
    </source>
</evidence>
<evidence type="ECO:0000313" key="7">
    <source>
        <dbReference type="Proteomes" id="UP000182192"/>
    </source>
</evidence>
<evidence type="ECO:0000256" key="1">
    <source>
        <dbReference type="ARBA" id="ARBA00006976"/>
    </source>
</evidence>
<organism evidence="6 7">
    <name type="scientific">Ruminococcus albus</name>
    <dbReference type="NCBI Taxonomy" id="1264"/>
    <lineage>
        <taxon>Bacteria</taxon>
        <taxon>Bacillati</taxon>
        <taxon>Bacillota</taxon>
        <taxon>Clostridia</taxon>
        <taxon>Eubacteriales</taxon>
        <taxon>Oscillospiraceae</taxon>
        <taxon>Ruminococcus</taxon>
    </lineage>
</organism>
<gene>
    <name evidence="6" type="ORF">SAMN02910406_02134</name>
</gene>
<dbReference type="OrthoDB" id="9815116at2"/>
<dbReference type="SUPFAM" id="SSF52540">
    <property type="entry name" value="P-loop containing nucleoside triphosphate hydrolases"/>
    <property type="match status" value="1"/>
</dbReference>
<dbReference type="PANTHER" id="PTHR13696:SF52">
    <property type="entry name" value="PARA FAMILY PROTEIN CT_582"/>
    <property type="match status" value="1"/>
</dbReference>
<dbReference type="InterPro" id="IPR050678">
    <property type="entry name" value="DNA_Partitioning_ATPase"/>
</dbReference>
<dbReference type="CDD" id="cd02042">
    <property type="entry name" value="ParAB_family"/>
    <property type="match status" value="1"/>
</dbReference>
<evidence type="ECO:0000256" key="4">
    <source>
        <dbReference type="ARBA" id="ARBA00071824"/>
    </source>
</evidence>
<accession>A0A1I1KZD8</accession>
<evidence type="ECO:0000256" key="3">
    <source>
        <dbReference type="ARBA" id="ARBA00062323"/>
    </source>
</evidence>
<comment type="catalytic activity">
    <reaction evidence="2">
        <text>ATP + H2O = ADP + phosphate + H(+)</text>
        <dbReference type="Rhea" id="RHEA:13065"/>
        <dbReference type="ChEBI" id="CHEBI:15377"/>
        <dbReference type="ChEBI" id="CHEBI:15378"/>
        <dbReference type="ChEBI" id="CHEBI:30616"/>
        <dbReference type="ChEBI" id="CHEBI:43474"/>
        <dbReference type="ChEBI" id="CHEBI:456216"/>
    </reaction>
</comment>
<dbReference type="Pfam" id="PF13614">
    <property type="entry name" value="AAA_31"/>
    <property type="match status" value="1"/>
</dbReference>
<comment type="subunit">
    <text evidence="3">Dimerizes in the presence of ATP but not ADP; ATP-binding is required for double-stranded (ds)DNA-binding. Interacts with DnaA.</text>
</comment>
<protein>
    <recommendedName>
        <fullName evidence="4">Sporulation initiation inhibitor protein Soj</fullName>
    </recommendedName>
</protein>
<dbReference type="RefSeq" id="WP_074961681.1">
    <property type="nucleotide sequence ID" value="NZ_FOKQ01000017.1"/>
</dbReference>
<dbReference type="Proteomes" id="UP000182192">
    <property type="component" value="Unassembled WGS sequence"/>
</dbReference>
<sequence length="260" mass="28340">MDTTIIAISNQKGGVGKSTTAYNLGACLALNHGKKVLLVDFDPQANLSEYLKYEPNGNPTMTQLIMSFYAGTPLTAETAQKTIRHSDTAGVDYIPSDINLANAETLMVTMISKEHILRRILTEDLIVGYDFVLIDCLPSLGTLLINALTAADRVLIPVQTQKFSMDGLQSLEALTQLVKANTNPKLNLIGVLPTMVDRTKVSRTAIDTLNEKYGEMLFRTSISKSIEAAKSSENGTPLCLTGHKLGQEYDELAQEVLSRC</sequence>
<dbReference type="AlphaFoldDB" id="A0A1I1KZD8"/>
<name>A0A1I1KZD8_RUMAL</name>
<dbReference type="FunFam" id="3.40.50.300:FF:000285">
    <property type="entry name" value="Sporulation initiation inhibitor Soj"/>
    <property type="match status" value="1"/>
</dbReference>
<comment type="similarity">
    <text evidence="1">Belongs to the ParA family.</text>
</comment>
<dbReference type="EMBL" id="FOKQ01000017">
    <property type="protein sequence ID" value="SFC66159.1"/>
    <property type="molecule type" value="Genomic_DNA"/>
</dbReference>
<dbReference type="PANTHER" id="PTHR13696">
    <property type="entry name" value="P-LOOP CONTAINING NUCLEOSIDE TRIPHOSPHATE HYDROLASE"/>
    <property type="match status" value="1"/>
</dbReference>
<proteinExistence type="inferred from homology"/>
<dbReference type="InterPro" id="IPR025669">
    <property type="entry name" value="AAA_dom"/>
</dbReference>
<dbReference type="Gene3D" id="3.40.50.300">
    <property type="entry name" value="P-loop containing nucleotide triphosphate hydrolases"/>
    <property type="match status" value="1"/>
</dbReference>
<reference evidence="6 7" key="1">
    <citation type="submission" date="2016-10" db="EMBL/GenBank/DDBJ databases">
        <authorList>
            <person name="de Groot N.N."/>
        </authorList>
    </citation>
    <scope>NUCLEOTIDE SEQUENCE [LARGE SCALE GENOMIC DNA]</scope>
    <source>
        <strain evidence="6 7">AR67</strain>
    </source>
</reference>
<evidence type="ECO:0000259" key="5">
    <source>
        <dbReference type="Pfam" id="PF13614"/>
    </source>
</evidence>
<dbReference type="InterPro" id="IPR027417">
    <property type="entry name" value="P-loop_NTPase"/>
</dbReference>
<evidence type="ECO:0000256" key="2">
    <source>
        <dbReference type="ARBA" id="ARBA00049360"/>
    </source>
</evidence>